<dbReference type="AlphaFoldDB" id="A0A1W1YPH3"/>
<dbReference type="STRING" id="1122930.SAMN02745168_0591"/>
<dbReference type="InterPro" id="IPR015927">
    <property type="entry name" value="Peptidase_S24_S26A/B/C"/>
</dbReference>
<keyword evidence="5" id="KW-0234">DNA repair</keyword>
<keyword evidence="6" id="KW-0742">SOS response</keyword>
<evidence type="ECO:0000256" key="6">
    <source>
        <dbReference type="ARBA" id="ARBA00023236"/>
    </source>
</evidence>
<dbReference type="Gene3D" id="1.10.260.40">
    <property type="entry name" value="lambda repressor-like DNA-binding domains"/>
    <property type="match status" value="1"/>
</dbReference>
<dbReference type="PROSITE" id="PS50943">
    <property type="entry name" value="HTH_CROC1"/>
    <property type="match status" value="1"/>
</dbReference>
<keyword evidence="4 7" id="KW-0068">Autocatalytic cleavage</keyword>
<dbReference type="GO" id="GO:0003677">
    <property type="term" value="F:DNA binding"/>
    <property type="evidence" value="ECO:0007669"/>
    <property type="project" value="InterPro"/>
</dbReference>
<reference evidence="9 10" key="1">
    <citation type="submission" date="2017-04" db="EMBL/GenBank/DDBJ databases">
        <authorList>
            <person name="Afonso C.L."/>
            <person name="Miller P.J."/>
            <person name="Scott M.A."/>
            <person name="Spackman E."/>
            <person name="Goraichik I."/>
            <person name="Dimitrov K.M."/>
            <person name="Suarez D.L."/>
            <person name="Swayne D.E."/>
        </authorList>
    </citation>
    <scope>NUCLEOTIDE SEQUENCE [LARGE SCALE GENOMIC DNA]</scope>
    <source>
        <strain evidence="9 10">DSM 12816</strain>
    </source>
</reference>
<dbReference type="InterPro" id="IPR039418">
    <property type="entry name" value="LexA-like"/>
</dbReference>
<dbReference type="PANTHER" id="PTHR33516:SF2">
    <property type="entry name" value="LEXA REPRESSOR-RELATED"/>
    <property type="match status" value="1"/>
</dbReference>
<dbReference type="InterPro" id="IPR050077">
    <property type="entry name" value="LexA_repressor"/>
</dbReference>
<sequence length="209" mass="23253">MGLSFGDKLKKIRMERHLSQEELAAILGTSKQVISRYENNQRTPKVTIANEYAAKLNLPLEYLIDNQDQRFPSNAIPYVRGRRLPILGSIPAGVPILAVENIEGYDYADVPEGENYFFLRVKGDSMINAHIFDGDLVLVKAQDCAESGNIVVCVVNGDEATLKRFTKQGNMVILQPENSAHQPILVSCKDFDNGFAHIVGIAKEVKHKL</sequence>
<dbReference type="CDD" id="cd06529">
    <property type="entry name" value="S24_LexA-like"/>
    <property type="match status" value="1"/>
</dbReference>
<evidence type="ECO:0000256" key="2">
    <source>
        <dbReference type="ARBA" id="ARBA00022763"/>
    </source>
</evidence>
<dbReference type="GO" id="GO:0009432">
    <property type="term" value="P:SOS response"/>
    <property type="evidence" value="ECO:0007669"/>
    <property type="project" value="UniProtKB-KW"/>
</dbReference>
<dbReference type="OrthoDB" id="1863057at2"/>
<protein>
    <submittedName>
        <fullName evidence="9">Repressor LexA</fullName>
    </submittedName>
</protein>
<dbReference type="InterPro" id="IPR010982">
    <property type="entry name" value="Lambda_DNA-bd_dom_sf"/>
</dbReference>
<dbReference type="PANTHER" id="PTHR33516">
    <property type="entry name" value="LEXA REPRESSOR"/>
    <property type="match status" value="1"/>
</dbReference>
<evidence type="ECO:0000313" key="10">
    <source>
        <dbReference type="Proteomes" id="UP000192790"/>
    </source>
</evidence>
<dbReference type="Pfam" id="PF00717">
    <property type="entry name" value="Peptidase_S24"/>
    <property type="match status" value="1"/>
</dbReference>
<dbReference type="Gene3D" id="2.10.109.10">
    <property type="entry name" value="Umud Fragment, subunit A"/>
    <property type="match status" value="1"/>
</dbReference>
<dbReference type="Proteomes" id="UP000192790">
    <property type="component" value="Unassembled WGS sequence"/>
</dbReference>
<evidence type="ECO:0000313" key="9">
    <source>
        <dbReference type="EMBL" id="SMC38059.1"/>
    </source>
</evidence>
<keyword evidence="10" id="KW-1185">Reference proteome</keyword>
<dbReference type="Pfam" id="PF01381">
    <property type="entry name" value="HTH_3"/>
    <property type="match status" value="1"/>
</dbReference>
<dbReference type="CDD" id="cd00093">
    <property type="entry name" value="HTH_XRE"/>
    <property type="match status" value="1"/>
</dbReference>
<evidence type="ECO:0000256" key="4">
    <source>
        <dbReference type="ARBA" id="ARBA00022813"/>
    </source>
</evidence>
<dbReference type="SUPFAM" id="SSF47413">
    <property type="entry name" value="lambda repressor-like DNA-binding domains"/>
    <property type="match status" value="1"/>
</dbReference>
<name>A0A1W1YPH3_9FIRM</name>
<proteinExistence type="inferred from homology"/>
<evidence type="ECO:0000259" key="8">
    <source>
        <dbReference type="PROSITE" id="PS50943"/>
    </source>
</evidence>
<evidence type="ECO:0000256" key="7">
    <source>
        <dbReference type="RuleBase" id="RU003991"/>
    </source>
</evidence>
<evidence type="ECO:0000256" key="5">
    <source>
        <dbReference type="ARBA" id="ARBA00023204"/>
    </source>
</evidence>
<feature type="domain" description="HTH cro/C1-type" evidence="8">
    <location>
        <begin position="9"/>
        <end position="63"/>
    </location>
</feature>
<dbReference type="InterPro" id="IPR001387">
    <property type="entry name" value="Cro/C1-type_HTH"/>
</dbReference>
<dbReference type="InterPro" id="IPR036286">
    <property type="entry name" value="LexA/Signal_pep-like_sf"/>
</dbReference>
<dbReference type="SUPFAM" id="SSF51306">
    <property type="entry name" value="LexA/Signal peptidase"/>
    <property type="match status" value="1"/>
</dbReference>
<dbReference type="SMART" id="SM00530">
    <property type="entry name" value="HTH_XRE"/>
    <property type="match status" value="1"/>
</dbReference>
<evidence type="ECO:0000256" key="1">
    <source>
        <dbReference type="ARBA" id="ARBA00007484"/>
    </source>
</evidence>
<organism evidence="9 10">
    <name type="scientific">Papillibacter cinnamivorans DSM 12816</name>
    <dbReference type="NCBI Taxonomy" id="1122930"/>
    <lineage>
        <taxon>Bacteria</taxon>
        <taxon>Bacillati</taxon>
        <taxon>Bacillota</taxon>
        <taxon>Clostridia</taxon>
        <taxon>Eubacteriales</taxon>
        <taxon>Oscillospiraceae</taxon>
        <taxon>Papillibacter</taxon>
    </lineage>
</organism>
<dbReference type="GO" id="GO:0006355">
    <property type="term" value="P:regulation of DNA-templated transcription"/>
    <property type="evidence" value="ECO:0007669"/>
    <property type="project" value="InterPro"/>
</dbReference>
<gene>
    <name evidence="9" type="ORF">SAMN02745168_0591</name>
</gene>
<dbReference type="EMBL" id="FWXW01000001">
    <property type="protein sequence ID" value="SMC38059.1"/>
    <property type="molecule type" value="Genomic_DNA"/>
</dbReference>
<keyword evidence="3 7" id="KW-0378">Hydrolase</keyword>
<accession>A0A1W1YPH3</accession>
<dbReference type="PRINTS" id="PR00726">
    <property type="entry name" value="LEXASERPTASE"/>
</dbReference>
<dbReference type="GO" id="GO:0006281">
    <property type="term" value="P:DNA repair"/>
    <property type="evidence" value="ECO:0007669"/>
    <property type="project" value="UniProtKB-KW"/>
</dbReference>
<dbReference type="InterPro" id="IPR006197">
    <property type="entry name" value="Peptidase_S24_LexA"/>
</dbReference>
<comment type="similarity">
    <text evidence="1 7">Belongs to the peptidase S24 family.</text>
</comment>
<dbReference type="GO" id="GO:0016787">
    <property type="term" value="F:hydrolase activity"/>
    <property type="evidence" value="ECO:0007669"/>
    <property type="project" value="UniProtKB-KW"/>
</dbReference>
<evidence type="ECO:0000256" key="3">
    <source>
        <dbReference type="ARBA" id="ARBA00022801"/>
    </source>
</evidence>
<keyword evidence="2" id="KW-0227">DNA damage</keyword>